<name>A0AAW0I2Z8_MYOGA</name>
<sequence length="105" mass="12013">MLPKVETEAPRLARSHGEQGQMPVSQYKMVTYSWMKISKNCILRVEIKCLAGQATKFKYPDPYTSSPESMMGYSDMDGYRTSSPASIPHLILEFRSVNERSLKFK</sequence>
<organism evidence="2 3">
    <name type="scientific">Myodes glareolus</name>
    <name type="common">Bank vole</name>
    <name type="synonym">Clethrionomys glareolus</name>
    <dbReference type="NCBI Taxonomy" id="447135"/>
    <lineage>
        <taxon>Eukaryota</taxon>
        <taxon>Metazoa</taxon>
        <taxon>Chordata</taxon>
        <taxon>Craniata</taxon>
        <taxon>Vertebrata</taxon>
        <taxon>Euteleostomi</taxon>
        <taxon>Mammalia</taxon>
        <taxon>Eutheria</taxon>
        <taxon>Euarchontoglires</taxon>
        <taxon>Glires</taxon>
        <taxon>Rodentia</taxon>
        <taxon>Myomorpha</taxon>
        <taxon>Muroidea</taxon>
        <taxon>Cricetidae</taxon>
        <taxon>Arvicolinae</taxon>
        <taxon>Myodes</taxon>
    </lineage>
</organism>
<dbReference type="EMBL" id="JBBHLL010000236">
    <property type="protein sequence ID" value="KAK7808559.1"/>
    <property type="molecule type" value="Genomic_DNA"/>
</dbReference>
<evidence type="ECO:0000313" key="3">
    <source>
        <dbReference type="Proteomes" id="UP001488838"/>
    </source>
</evidence>
<reference evidence="2 3" key="1">
    <citation type="journal article" date="2023" name="bioRxiv">
        <title>Conserved and derived expression patterns and positive selection on dental genes reveal complex evolutionary context of ever-growing rodent molars.</title>
        <authorList>
            <person name="Calamari Z.T."/>
            <person name="Song A."/>
            <person name="Cohen E."/>
            <person name="Akter M."/>
            <person name="Roy R.D."/>
            <person name="Hallikas O."/>
            <person name="Christensen M.M."/>
            <person name="Li P."/>
            <person name="Marangoni P."/>
            <person name="Jernvall J."/>
            <person name="Klein O.D."/>
        </authorList>
    </citation>
    <scope>NUCLEOTIDE SEQUENCE [LARGE SCALE GENOMIC DNA]</scope>
    <source>
        <strain evidence="2">V071</strain>
    </source>
</reference>
<comment type="caution">
    <text evidence="2">The sequence shown here is derived from an EMBL/GenBank/DDBJ whole genome shotgun (WGS) entry which is preliminary data.</text>
</comment>
<evidence type="ECO:0000313" key="2">
    <source>
        <dbReference type="EMBL" id="KAK7808559.1"/>
    </source>
</evidence>
<dbReference type="Proteomes" id="UP001488838">
    <property type="component" value="Unassembled WGS sequence"/>
</dbReference>
<gene>
    <name evidence="2" type="ORF">U0070_027348</name>
</gene>
<evidence type="ECO:0000256" key="1">
    <source>
        <dbReference type="SAM" id="MobiDB-lite"/>
    </source>
</evidence>
<proteinExistence type="predicted"/>
<accession>A0AAW0I2Z8</accession>
<feature type="region of interest" description="Disordered" evidence="1">
    <location>
        <begin position="1"/>
        <end position="20"/>
    </location>
</feature>
<protein>
    <submittedName>
        <fullName evidence="2">Uncharacterized protein</fullName>
    </submittedName>
</protein>
<keyword evidence="3" id="KW-1185">Reference proteome</keyword>
<dbReference type="AlphaFoldDB" id="A0AAW0I2Z8"/>
<feature type="compositionally biased region" description="Basic and acidic residues" evidence="1">
    <location>
        <begin position="1"/>
        <end position="17"/>
    </location>
</feature>